<dbReference type="InterPro" id="IPR053772">
    <property type="entry name" value="At1g61320/At1g61330-like"/>
</dbReference>
<reference evidence="2 3" key="1">
    <citation type="submission" date="2020-09" db="EMBL/GenBank/DDBJ databases">
        <title>De no assembly of potato wild relative species, Solanum commersonii.</title>
        <authorList>
            <person name="Cho K."/>
        </authorList>
    </citation>
    <scope>NUCLEOTIDE SEQUENCE [LARGE SCALE GENOMIC DNA]</scope>
    <source>
        <strain evidence="2">LZ3.2</strain>
        <tissue evidence="2">Leaf</tissue>
    </source>
</reference>
<dbReference type="OrthoDB" id="1305708at2759"/>
<dbReference type="InterPro" id="IPR032675">
    <property type="entry name" value="LRR_dom_sf"/>
</dbReference>
<dbReference type="Gene3D" id="1.20.1280.50">
    <property type="match status" value="1"/>
</dbReference>
<evidence type="ECO:0000259" key="1">
    <source>
        <dbReference type="PROSITE" id="PS50181"/>
    </source>
</evidence>
<name>A0A9J5YWW9_SOLCO</name>
<dbReference type="EMBL" id="JACXVP010000005">
    <property type="protein sequence ID" value="KAG5604304.1"/>
    <property type="molecule type" value="Genomic_DNA"/>
</dbReference>
<dbReference type="InterPro" id="IPR055357">
    <property type="entry name" value="LRR_At1g61320_AtMIF1"/>
</dbReference>
<accession>A0A9J5YWW9</accession>
<protein>
    <recommendedName>
        <fullName evidence="1">F-box domain-containing protein</fullName>
    </recommendedName>
</protein>
<organism evidence="2 3">
    <name type="scientific">Solanum commersonii</name>
    <name type="common">Commerson's wild potato</name>
    <name type="synonym">Commerson's nightshade</name>
    <dbReference type="NCBI Taxonomy" id="4109"/>
    <lineage>
        <taxon>Eukaryota</taxon>
        <taxon>Viridiplantae</taxon>
        <taxon>Streptophyta</taxon>
        <taxon>Embryophyta</taxon>
        <taxon>Tracheophyta</taxon>
        <taxon>Spermatophyta</taxon>
        <taxon>Magnoliopsida</taxon>
        <taxon>eudicotyledons</taxon>
        <taxon>Gunneridae</taxon>
        <taxon>Pentapetalae</taxon>
        <taxon>asterids</taxon>
        <taxon>lamiids</taxon>
        <taxon>Solanales</taxon>
        <taxon>Solanaceae</taxon>
        <taxon>Solanoideae</taxon>
        <taxon>Solaneae</taxon>
        <taxon>Solanum</taxon>
    </lineage>
</organism>
<dbReference type="InterPro" id="IPR001810">
    <property type="entry name" value="F-box_dom"/>
</dbReference>
<dbReference type="InterPro" id="IPR036047">
    <property type="entry name" value="F-box-like_dom_sf"/>
</dbReference>
<keyword evidence="3" id="KW-1185">Reference proteome</keyword>
<dbReference type="SMART" id="SM00256">
    <property type="entry name" value="FBOX"/>
    <property type="match status" value="1"/>
</dbReference>
<dbReference type="Gene3D" id="3.80.10.10">
    <property type="entry name" value="Ribonuclease Inhibitor"/>
    <property type="match status" value="1"/>
</dbReference>
<feature type="domain" description="F-box" evidence="1">
    <location>
        <begin position="15"/>
        <end position="65"/>
    </location>
</feature>
<dbReference type="Pfam" id="PF23622">
    <property type="entry name" value="LRR_At1g61320_AtMIF1"/>
    <property type="match status" value="1"/>
</dbReference>
<dbReference type="Proteomes" id="UP000824120">
    <property type="component" value="Chromosome 5"/>
</dbReference>
<sequence length="418" mass="47174">MASITFCNLHSYTNCSSTALLPDDILHKILCSLNLRNRAIASQVCKTWHDIISLCNINDNIINDHVLQAQVSNRTFCAYCCSRIVHRICYHSLYPIVVKFASDNINFEELYLIATVTSLALSPAIFQSRVLLTVLCLKNCKFEDEAFDDIQEMNLLKEIYFVSVQISPINFVKLLNNCPSIADLTLINCYNEFGVFPILLPDLNQLKKVHLSGTGIGPIEIKARNLREFQLLRSLAVKLDLSACTKLHVLKIDCEYIPIGFPNDISSAFPCLKSLFLRSCKGLKIFKLSSPEMENLNLSNMVDLNDAVIVTPNLRSFKIVDMKQVPNSCPIVGSSLMEVEIGFKYVTSISRLVRYLRALGEKLGDNLTFSLKTDAATESKLMQQLNQSYFHPRTLLVRVKSDALKYNFIQVLLDQLKA</sequence>
<dbReference type="PANTHER" id="PTHR34145">
    <property type="entry name" value="OS02G0105600 PROTEIN"/>
    <property type="match status" value="1"/>
</dbReference>
<dbReference type="Pfam" id="PF00646">
    <property type="entry name" value="F-box"/>
    <property type="match status" value="1"/>
</dbReference>
<evidence type="ECO:0000313" key="2">
    <source>
        <dbReference type="EMBL" id="KAG5604304.1"/>
    </source>
</evidence>
<dbReference type="SUPFAM" id="SSF52047">
    <property type="entry name" value="RNI-like"/>
    <property type="match status" value="1"/>
</dbReference>
<dbReference type="PROSITE" id="PS50181">
    <property type="entry name" value="FBOX"/>
    <property type="match status" value="1"/>
</dbReference>
<gene>
    <name evidence="2" type="ORF">H5410_025796</name>
</gene>
<comment type="caution">
    <text evidence="2">The sequence shown here is derived from an EMBL/GenBank/DDBJ whole genome shotgun (WGS) entry which is preliminary data.</text>
</comment>
<proteinExistence type="predicted"/>
<dbReference type="PANTHER" id="PTHR34145:SF28">
    <property type="entry name" value="F-BOX DOMAIN-CONTAINING PROTEIN"/>
    <property type="match status" value="1"/>
</dbReference>
<dbReference type="SUPFAM" id="SSF81383">
    <property type="entry name" value="F-box domain"/>
    <property type="match status" value="1"/>
</dbReference>
<dbReference type="AlphaFoldDB" id="A0A9J5YWW9"/>
<evidence type="ECO:0000313" key="3">
    <source>
        <dbReference type="Proteomes" id="UP000824120"/>
    </source>
</evidence>